<evidence type="ECO:0000313" key="1">
    <source>
        <dbReference type="EMBL" id="DBA35497.1"/>
    </source>
</evidence>
<dbReference type="EMBL" id="BK063678">
    <property type="protein sequence ID" value="DBA35497.1"/>
    <property type="molecule type" value="Genomic_DNA"/>
</dbReference>
<dbReference type="RefSeq" id="YP_013605277.1">
    <property type="nucleotide sequence ID" value="NC_133254.1"/>
</dbReference>
<keyword evidence="2" id="KW-1185">Reference proteome</keyword>
<accession>A0AA87CHU4</accession>
<sequence>MNAETVALAVSRFKLSPNHKLKLVFNCAEYLYDNSILIECNNTCMTLSSKLDDGKIHTLYIEYQFIQGVEVIEG</sequence>
<evidence type="ECO:0000313" key="2">
    <source>
        <dbReference type="Proteomes" id="UP001303695"/>
    </source>
</evidence>
<name>A0AA87CHU4_9CAUD</name>
<dbReference type="Proteomes" id="UP001303695">
    <property type="component" value="Segment"/>
</dbReference>
<organism evidence="1 2">
    <name type="scientific">Caudoviricetes sp. vir249</name>
    <dbReference type="NCBI Taxonomy" id="3068355"/>
    <lineage>
        <taxon>Viruses</taxon>
        <taxon>Duplodnaviria</taxon>
        <taxon>Heunggongvirae</taxon>
        <taxon>Uroviricota</taxon>
        <taxon>Caudoviricetes</taxon>
    </lineage>
</organism>
<protein>
    <submittedName>
        <fullName evidence="1">Uncharacterized protein</fullName>
    </submittedName>
</protein>
<gene>
    <name evidence="1" type="ORF">vir249_00052</name>
</gene>
<dbReference type="GeneID" id="300198847"/>
<proteinExistence type="predicted"/>
<reference evidence="1 2" key="1">
    <citation type="journal article" date="2023" name="Nat. Microbiol.">
        <title>A compendium of viruses from methanogenic archaea reveals their diversity and adaptations to the gut environment.</title>
        <authorList>
            <person name="Medvedeva S."/>
            <person name="Borrel G."/>
            <person name="Krupovic M."/>
            <person name="Gribaldo S."/>
        </authorList>
    </citation>
    <scope>NUCLEOTIDE SEQUENCE [LARGE SCALE GENOMIC DNA]</scope>
</reference>